<protein>
    <submittedName>
        <fullName evidence="1">Uncharacterized protein</fullName>
    </submittedName>
</protein>
<reference evidence="1" key="1">
    <citation type="journal article" date="2014" name="Int. J. Syst. Evol. Microbiol.">
        <title>Complete genome sequence of Corynebacterium casei LMG S-19264T (=DSM 44701T), isolated from a smear-ripened cheese.</title>
        <authorList>
            <consortium name="US DOE Joint Genome Institute (JGI-PGF)"/>
            <person name="Walter F."/>
            <person name="Albersmeier A."/>
            <person name="Kalinowski J."/>
            <person name="Ruckert C."/>
        </authorList>
    </citation>
    <scope>NUCLEOTIDE SEQUENCE</scope>
    <source>
        <strain evidence="1">CGMCC 1.7086</strain>
    </source>
</reference>
<reference evidence="1" key="2">
    <citation type="submission" date="2020-09" db="EMBL/GenBank/DDBJ databases">
        <authorList>
            <person name="Sun Q."/>
            <person name="Zhou Y."/>
        </authorList>
    </citation>
    <scope>NUCLEOTIDE SEQUENCE</scope>
    <source>
        <strain evidence="1">CGMCC 1.7086</strain>
    </source>
</reference>
<proteinExistence type="predicted"/>
<sequence>MSTHRTVEVFGIHKRVESYVDRTAVDDLFKLALQSEKQIIVYGASKQGKTALVTRYCKEDDHITYQLTPDTDLIDIYQHIIRSAGIGLRTEYTQGQGQKASLTVRAKIIASFAIFGKGEAETNVGGEQTRTKEEKFKEVPFNIGQPQDIAELLEKARFKKPVILENFHYLPESVQKRFSFDLRAFQELGVRFIILGVWRERNRLLQFNGDLLDRVQEIPVEPWEDEDFIRIVKKGEELLNIKLSEVLLRKCIQLSFSSVGVFQDMIKGVCLAADVSQTGKENILIDNVKALDKIVYEKTNSYGDRHKRSFESIASATRKTNVNRLYYHIVDIVLEGGFPAIEHGLHLNTIYEKLHKRSRGNGIKTREVKKALASLNKIQSDRDIMPPILCFDENSQLLTISDSTLYFYLKNAKLDTFREQLYQSCGNRI</sequence>
<organism evidence="1 2">
    <name type="scientific">Bowmanella pacifica</name>
    <dbReference type="NCBI Taxonomy" id="502051"/>
    <lineage>
        <taxon>Bacteria</taxon>
        <taxon>Pseudomonadati</taxon>
        <taxon>Pseudomonadota</taxon>
        <taxon>Gammaproteobacteria</taxon>
        <taxon>Alteromonadales</taxon>
        <taxon>Alteromonadaceae</taxon>
        <taxon>Bowmanella</taxon>
    </lineage>
</organism>
<dbReference type="AlphaFoldDB" id="A0A917Z4M4"/>
<dbReference type="Proteomes" id="UP000606935">
    <property type="component" value="Unassembled WGS sequence"/>
</dbReference>
<comment type="caution">
    <text evidence="1">The sequence shown here is derived from an EMBL/GenBank/DDBJ whole genome shotgun (WGS) entry which is preliminary data.</text>
</comment>
<evidence type="ECO:0000313" key="2">
    <source>
        <dbReference type="Proteomes" id="UP000606935"/>
    </source>
</evidence>
<keyword evidence="2" id="KW-1185">Reference proteome</keyword>
<dbReference type="RefSeq" id="WP_188697274.1">
    <property type="nucleotide sequence ID" value="NZ_BMLS01000005.1"/>
</dbReference>
<accession>A0A917Z4M4</accession>
<dbReference type="InterPro" id="IPR027417">
    <property type="entry name" value="P-loop_NTPase"/>
</dbReference>
<dbReference type="EMBL" id="BMLS01000005">
    <property type="protein sequence ID" value="GGO72696.1"/>
    <property type="molecule type" value="Genomic_DNA"/>
</dbReference>
<gene>
    <name evidence="1" type="ORF">GCM10010982_31440</name>
</gene>
<dbReference type="SUPFAM" id="SSF52540">
    <property type="entry name" value="P-loop containing nucleoside triphosphate hydrolases"/>
    <property type="match status" value="1"/>
</dbReference>
<evidence type="ECO:0000313" key="1">
    <source>
        <dbReference type="EMBL" id="GGO72696.1"/>
    </source>
</evidence>
<name>A0A917Z4M4_9ALTE</name>